<feature type="transmembrane region" description="Helical" evidence="1">
    <location>
        <begin position="109"/>
        <end position="128"/>
    </location>
</feature>
<feature type="transmembrane region" description="Helical" evidence="1">
    <location>
        <begin position="26"/>
        <end position="50"/>
    </location>
</feature>
<keyword evidence="1" id="KW-0472">Membrane</keyword>
<dbReference type="AlphaFoldDB" id="A0A497XTM1"/>
<dbReference type="Pfam" id="PF01757">
    <property type="entry name" value="Acyl_transf_3"/>
    <property type="match status" value="1"/>
</dbReference>
<dbReference type="InterPro" id="IPR050623">
    <property type="entry name" value="Glucan_succinyl_AcylTrfase"/>
</dbReference>
<evidence type="ECO:0000313" key="3">
    <source>
        <dbReference type="EMBL" id="RLJ71824.1"/>
    </source>
</evidence>
<proteinExistence type="predicted"/>
<gene>
    <name evidence="3" type="ORF">BCL90_4641</name>
    <name evidence="4" type="ORF">E3V97_21025</name>
</gene>
<feature type="transmembrane region" description="Helical" evidence="1">
    <location>
        <begin position="356"/>
        <end position="377"/>
    </location>
</feature>
<keyword evidence="3" id="KW-0808">Transferase</keyword>
<evidence type="ECO:0000259" key="2">
    <source>
        <dbReference type="Pfam" id="PF01757"/>
    </source>
</evidence>
<evidence type="ECO:0000256" key="1">
    <source>
        <dbReference type="SAM" id="Phobius"/>
    </source>
</evidence>
<dbReference type="PANTHER" id="PTHR36927">
    <property type="entry name" value="BLR4337 PROTEIN"/>
    <property type="match status" value="1"/>
</dbReference>
<protein>
    <submittedName>
        <fullName evidence="3 4">Acyltransferase</fullName>
    </submittedName>
</protein>
<dbReference type="Proteomes" id="UP000273898">
    <property type="component" value="Unassembled WGS sequence"/>
</dbReference>
<feature type="transmembrane region" description="Helical" evidence="1">
    <location>
        <begin position="256"/>
        <end position="276"/>
    </location>
</feature>
<name>A0A497XTM1_9SPHI</name>
<feature type="transmembrane region" description="Helical" evidence="1">
    <location>
        <begin position="328"/>
        <end position="350"/>
    </location>
</feature>
<reference evidence="3 5" key="1">
    <citation type="submission" date="2018-10" db="EMBL/GenBank/DDBJ databases">
        <title>Genomic Encyclopedia of Archaeal and Bacterial Type Strains, Phase II (KMG-II): from individual species to whole genera.</title>
        <authorList>
            <person name="Goeker M."/>
        </authorList>
    </citation>
    <scope>NUCLEOTIDE SEQUENCE [LARGE SCALE GENOMIC DNA]</scope>
    <source>
        <strain evidence="3 5">DSM 19624</strain>
    </source>
</reference>
<reference evidence="4 6" key="2">
    <citation type="submission" date="2019-03" db="EMBL/GenBank/DDBJ databases">
        <authorList>
            <person name="He R.-H."/>
        </authorList>
    </citation>
    <scope>NUCLEOTIDE SEQUENCE [LARGE SCALE GENOMIC DNA]</scope>
    <source>
        <strain evidence="4 6">DSM 19624</strain>
    </source>
</reference>
<dbReference type="EMBL" id="SOPX01000005">
    <property type="protein sequence ID" value="TFB28613.1"/>
    <property type="molecule type" value="Genomic_DNA"/>
</dbReference>
<feature type="transmembrane region" description="Helical" evidence="1">
    <location>
        <begin position="70"/>
        <end position="89"/>
    </location>
</feature>
<keyword evidence="3" id="KW-0012">Acyltransferase</keyword>
<feature type="transmembrane region" description="Helical" evidence="1">
    <location>
        <begin position="187"/>
        <end position="211"/>
    </location>
</feature>
<dbReference type="GO" id="GO:0016747">
    <property type="term" value="F:acyltransferase activity, transferring groups other than amino-acyl groups"/>
    <property type="evidence" value="ECO:0007669"/>
    <property type="project" value="InterPro"/>
</dbReference>
<evidence type="ECO:0000313" key="6">
    <source>
        <dbReference type="Proteomes" id="UP000297429"/>
    </source>
</evidence>
<comment type="caution">
    <text evidence="3">The sequence shown here is derived from an EMBL/GenBank/DDBJ whole genome shotgun (WGS) entry which is preliminary data.</text>
</comment>
<feature type="transmembrane region" description="Helical" evidence="1">
    <location>
        <begin position="148"/>
        <end position="167"/>
    </location>
</feature>
<organism evidence="3 5">
    <name type="scientific">Pedobacter alluvionis</name>
    <dbReference type="NCBI Taxonomy" id="475253"/>
    <lineage>
        <taxon>Bacteria</taxon>
        <taxon>Pseudomonadati</taxon>
        <taxon>Bacteroidota</taxon>
        <taxon>Sphingobacteriia</taxon>
        <taxon>Sphingobacteriales</taxon>
        <taxon>Sphingobacteriaceae</taxon>
        <taxon>Pedobacter</taxon>
    </lineage>
</organism>
<dbReference type="PANTHER" id="PTHR36927:SF4">
    <property type="entry name" value="BLR5718 PROTEIN"/>
    <property type="match status" value="1"/>
</dbReference>
<sequence length="384" mass="43639">MSPKILLQQITPEKASKLFYIDNLKVFLTALVILHHTIIVYCAPGGWYYTEKTTQMAAIVPSTIFVSLNQSFFMGFFFLLAGYFTAPSYDRKGSWQFLGDRLIRLGTPLLFYSFVLSPLLSYLVYYFSEGNHITYLQYLSGYHSWIDFGVLWFVAALLLFTLLYVGAKHLITIKFKNPIPAPGTGTILLFAVLLGVLTFLVRIVFPVGWVLKPFGFQLGHFPQYIVMFIIGLLAYKNQWFNGLSVKTGKSLKRSAWIGLLFFPLFFLIRAKLNMPITWYSGGFHWQSLLYAVWEQCIGFSILTALLSLGKNSWNQSSPLLSKLSRCAFSTYIFHPLVITGVSLTFKYWLADPAIKFLVLSPFIVMGSFLLGSIMLIIPGVKRII</sequence>
<feature type="domain" description="Acyltransferase 3" evidence="2">
    <location>
        <begin position="20"/>
        <end position="370"/>
    </location>
</feature>
<dbReference type="RefSeq" id="WP_121287375.1">
    <property type="nucleotide sequence ID" value="NZ_RCCK01000015.1"/>
</dbReference>
<dbReference type="Proteomes" id="UP000297429">
    <property type="component" value="Unassembled WGS sequence"/>
</dbReference>
<keyword evidence="1" id="KW-1133">Transmembrane helix</keyword>
<dbReference type="OrthoDB" id="5446016at2"/>
<accession>A0A497XTM1</accession>
<dbReference type="EMBL" id="RCCK01000015">
    <property type="protein sequence ID" value="RLJ71824.1"/>
    <property type="molecule type" value="Genomic_DNA"/>
</dbReference>
<keyword evidence="1" id="KW-0812">Transmembrane</keyword>
<dbReference type="InterPro" id="IPR002656">
    <property type="entry name" value="Acyl_transf_3_dom"/>
</dbReference>
<evidence type="ECO:0000313" key="4">
    <source>
        <dbReference type="EMBL" id="TFB28613.1"/>
    </source>
</evidence>
<keyword evidence="6" id="KW-1185">Reference proteome</keyword>
<evidence type="ECO:0000313" key="5">
    <source>
        <dbReference type="Proteomes" id="UP000273898"/>
    </source>
</evidence>
<feature type="transmembrane region" description="Helical" evidence="1">
    <location>
        <begin position="217"/>
        <end position="235"/>
    </location>
</feature>